<sequence>MDSESALRRAKHPRTILAGPYGHPFHPLLVTIPIGAWTASIVFDIAAGATGDVAFASGATWLIGIGLVGAMLAAAAGLMDLAALNRGTRARHIALTHMSLNLAVIVLFAIGFAIRLSDAVSIVGVVLSVVALLLLAASGFLGGELVFRHGVRVADETTQRKAFEH</sequence>
<dbReference type="AlphaFoldDB" id="A0A1G9HSN6"/>
<dbReference type="STRING" id="386301.SAMN05216282_1371"/>
<keyword evidence="1" id="KW-0812">Transmembrane</keyword>
<dbReference type="EMBL" id="FNFU01000037">
    <property type="protein sequence ID" value="SDL15825.1"/>
    <property type="molecule type" value="Genomic_DNA"/>
</dbReference>
<dbReference type="Pfam" id="PF09990">
    <property type="entry name" value="DUF2231"/>
    <property type="match status" value="1"/>
</dbReference>
<dbReference type="InterPro" id="IPR019251">
    <property type="entry name" value="DUF2231_TM"/>
</dbReference>
<organism evidence="3 4">
    <name type="scientific">Cryobacterium psychrotolerans</name>
    <dbReference type="NCBI Taxonomy" id="386301"/>
    <lineage>
        <taxon>Bacteria</taxon>
        <taxon>Bacillati</taxon>
        <taxon>Actinomycetota</taxon>
        <taxon>Actinomycetes</taxon>
        <taxon>Micrococcales</taxon>
        <taxon>Microbacteriaceae</taxon>
        <taxon>Cryobacterium</taxon>
    </lineage>
</organism>
<feature type="domain" description="DUF2231" evidence="2">
    <location>
        <begin position="22"/>
        <end position="154"/>
    </location>
</feature>
<feature type="transmembrane region" description="Helical" evidence="1">
    <location>
        <begin position="120"/>
        <end position="142"/>
    </location>
</feature>
<feature type="transmembrane region" description="Helical" evidence="1">
    <location>
        <begin position="93"/>
        <end position="114"/>
    </location>
</feature>
<feature type="transmembrane region" description="Helical" evidence="1">
    <location>
        <begin position="61"/>
        <end position="81"/>
    </location>
</feature>
<keyword evidence="1" id="KW-0472">Membrane</keyword>
<name>A0A1G9HSN6_9MICO</name>
<dbReference type="Proteomes" id="UP000198701">
    <property type="component" value="Unassembled WGS sequence"/>
</dbReference>
<evidence type="ECO:0000313" key="3">
    <source>
        <dbReference type="EMBL" id="SDL15825.1"/>
    </source>
</evidence>
<proteinExistence type="predicted"/>
<feature type="transmembrane region" description="Helical" evidence="1">
    <location>
        <begin position="28"/>
        <end position="49"/>
    </location>
</feature>
<gene>
    <name evidence="3" type="ORF">SAMN05216282_1371</name>
</gene>
<reference evidence="3 4" key="1">
    <citation type="submission" date="2016-10" db="EMBL/GenBank/DDBJ databases">
        <authorList>
            <person name="de Groot N.N."/>
        </authorList>
    </citation>
    <scope>NUCLEOTIDE SEQUENCE [LARGE SCALE GENOMIC DNA]</scope>
    <source>
        <strain evidence="3 4">CGMCC 1.5382</strain>
    </source>
</reference>
<keyword evidence="4" id="KW-1185">Reference proteome</keyword>
<accession>A0A1G9HSN6</accession>
<dbReference type="OrthoDB" id="9795104at2"/>
<protein>
    <submittedName>
        <fullName evidence="3">Uncharacterized membrane protein</fullName>
    </submittedName>
</protein>
<evidence type="ECO:0000259" key="2">
    <source>
        <dbReference type="Pfam" id="PF09990"/>
    </source>
</evidence>
<evidence type="ECO:0000256" key="1">
    <source>
        <dbReference type="SAM" id="Phobius"/>
    </source>
</evidence>
<dbReference type="RefSeq" id="WP_092325333.1">
    <property type="nucleotide sequence ID" value="NZ_FNFU01000037.1"/>
</dbReference>
<evidence type="ECO:0000313" key="4">
    <source>
        <dbReference type="Proteomes" id="UP000198701"/>
    </source>
</evidence>
<keyword evidence="1" id="KW-1133">Transmembrane helix</keyword>